<dbReference type="RefSeq" id="WP_004141738.1">
    <property type="nucleotide sequence ID" value="NZ_GG694027.1"/>
</dbReference>
<dbReference type="GeneID" id="84790866"/>
<name>C8NBA1_CARH6</name>
<comment type="caution">
    <text evidence="2">The sequence shown here is derived from an EMBL/GenBank/DDBJ whole genome shotgun (WGS) entry which is preliminary data.</text>
</comment>
<dbReference type="PANTHER" id="PTHR36503">
    <property type="entry name" value="BLR2520 PROTEIN"/>
    <property type="match status" value="1"/>
</dbReference>
<keyword evidence="3" id="KW-1185">Reference proteome</keyword>
<dbReference type="PANTHER" id="PTHR36503:SF2">
    <property type="entry name" value="BLR2408 PROTEIN"/>
    <property type="match status" value="1"/>
</dbReference>
<evidence type="ECO:0000259" key="1">
    <source>
        <dbReference type="PROSITE" id="PS51819"/>
    </source>
</evidence>
<dbReference type="InterPro" id="IPR029068">
    <property type="entry name" value="Glyas_Bleomycin-R_OHBP_Dase"/>
</dbReference>
<dbReference type="Pfam" id="PF22397">
    <property type="entry name" value="NADAR-DarT1"/>
    <property type="match status" value="1"/>
</dbReference>
<accession>C8NBA1</accession>
<proteinExistence type="predicted"/>
<dbReference type="PROSITE" id="PS51819">
    <property type="entry name" value="VOC"/>
    <property type="match status" value="1"/>
</dbReference>
<dbReference type="Gene3D" id="3.10.180.10">
    <property type="entry name" value="2,3-Dihydroxybiphenyl 1,2-Dioxygenase, domain 1"/>
    <property type="match status" value="1"/>
</dbReference>
<protein>
    <submittedName>
        <fullName evidence="2">Glyoxalase family protein</fullName>
    </submittedName>
</protein>
<dbReference type="Proteomes" id="UP000004870">
    <property type="component" value="Unassembled WGS sequence"/>
</dbReference>
<dbReference type="OrthoDB" id="3255715at2"/>
<organism evidence="2 3">
    <name type="scientific">Cardiobacterium hominis (strain ATCC 15826 / DSM 8339 / NCTC 10426 / 6573)</name>
    <dbReference type="NCBI Taxonomy" id="638300"/>
    <lineage>
        <taxon>Bacteria</taxon>
        <taxon>Pseudomonadati</taxon>
        <taxon>Pseudomonadota</taxon>
        <taxon>Gammaproteobacteria</taxon>
        <taxon>Cardiobacteriales</taxon>
        <taxon>Cardiobacteriaceae</taxon>
        <taxon>Cardiobacterium</taxon>
    </lineage>
</organism>
<feature type="domain" description="VOC" evidence="1">
    <location>
        <begin position="284"/>
        <end position="399"/>
    </location>
</feature>
<dbReference type="InterPro" id="IPR004360">
    <property type="entry name" value="Glyas_Fos-R_dOase_dom"/>
</dbReference>
<evidence type="ECO:0000313" key="3">
    <source>
        <dbReference type="Proteomes" id="UP000004870"/>
    </source>
</evidence>
<dbReference type="Pfam" id="PF00903">
    <property type="entry name" value="Glyoxalase"/>
    <property type="match status" value="1"/>
</dbReference>
<reference evidence="2 3" key="1">
    <citation type="submission" date="2009-08" db="EMBL/GenBank/DDBJ databases">
        <authorList>
            <person name="Qin X."/>
            <person name="Bachman B."/>
            <person name="Battles P."/>
            <person name="Bell A."/>
            <person name="Bess C."/>
            <person name="Bickham C."/>
            <person name="Chaboub L."/>
            <person name="Chen D."/>
            <person name="Coyle M."/>
            <person name="Deiros D.R."/>
            <person name="Dinh H."/>
            <person name="Forbes L."/>
            <person name="Fowler G."/>
            <person name="Francisco L."/>
            <person name="Fu Q."/>
            <person name="Gubbala S."/>
            <person name="Hale W."/>
            <person name="Han Y."/>
            <person name="Hemphill L."/>
            <person name="Highlander S.K."/>
            <person name="Hirani K."/>
            <person name="Hogues M."/>
            <person name="Jackson L."/>
            <person name="Jakkamsetti A."/>
            <person name="Javaid M."/>
            <person name="Jiang H."/>
            <person name="Korchina V."/>
            <person name="Kovar C."/>
            <person name="Lara F."/>
            <person name="Lee S."/>
            <person name="Mata R."/>
            <person name="Mathew T."/>
            <person name="Moen C."/>
            <person name="Morales K."/>
            <person name="Munidasa M."/>
            <person name="Nazareth L."/>
            <person name="Ngo R."/>
            <person name="Nguyen L."/>
            <person name="Okwuonu G."/>
            <person name="Ongeri F."/>
            <person name="Patil S."/>
            <person name="Petrosino J."/>
            <person name="Pham C."/>
            <person name="Pham P."/>
            <person name="Pu L.-L."/>
            <person name="Puazo M."/>
            <person name="Raj R."/>
            <person name="Reid J."/>
            <person name="Rouhana J."/>
            <person name="Saada N."/>
            <person name="Shang Y."/>
            <person name="Simmons D."/>
            <person name="Thornton R."/>
            <person name="Warren J."/>
            <person name="Weissenberger G."/>
            <person name="Zhang J."/>
            <person name="Zhang L."/>
            <person name="Zhou C."/>
            <person name="Zhu D."/>
            <person name="Muzny D."/>
            <person name="Worley K."/>
            <person name="Gibbs R."/>
        </authorList>
    </citation>
    <scope>NUCLEOTIDE SEQUENCE [LARGE SCALE GENOMIC DNA]</scope>
    <source>
        <strain evidence="3">ATCC 15826 / DSM 8339 / NCTC 10426 / 6573</strain>
    </source>
</reference>
<gene>
    <name evidence="2" type="ORF">HMPREF0198_1779</name>
</gene>
<evidence type="ECO:0000313" key="2">
    <source>
        <dbReference type="EMBL" id="EEV88069.1"/>
    </source>
</evidence>
<dbReference type="EMBL" id="ACKY01000102">
    <property type="protein sequence ID" value="EEV88069.1"/>
    <property type="molecule type" value="Genomic_DNA"/>
</dbReference>
<dbReference type="AlphaFoldDB" id="C8NBA1"/>
<sequence>METQKNKFSAIGRAKRPIFIPNPNAPGVSEELITFDWHMGMSAAVKKRSITSLHEQAKKKGFKNILEASSKSEQPLGLPLSAFFLKDEDGVPVENLFQSSKVFENGGAFLDLRHVSPRAAKKDLRLKESGAMLKFLFNGKEFPLEPKSLFYDWLYSKILYGNNNIELKNQLINEVFDAFSDIEFNPKKSFSCQARTLALFISLHSTNCLKEFIEDPFGTADKYQLYRGVSYGEHRKQKKYNSHNSMTEEPSLFPSESIKKKEEASNTNIANTAIIFTQPVISQNIHEITLGVASIEDSRYFYRNIFGWREIENSNDGVVRFQVNNILVLVLRPRKSSNGNIPYPFSLSHSVATREEVDRLFSWFASKNIKISKSPCKDKGKYGGYISDPDGFLWNFFAA</sequence>
<dbReference type="SUPFAM" id="SSF54593">
    <property type="entry name" value="Glyoxalase/Bleomycin resistance protein/Dihydroxybiphenyl dioxygenase"/>
    <property type="match status" value="1"/>
</dbReference>
<dbReference type="HOGENOM" id="CLU_690179_0_0_6"/>
<dbReference type="InterPro" id="IPR037523">
    <property type="entry name" value="VOC_core"/>
</dbReference>
<dbReference type="InterPro" id="IPR053913">
    <property type="entry name" value="NADAR-DarT1"/>
</dbReference>